<dbReference type="Proteomes" id="UP000541444">
    <property type="component" value="Unassembled WGS sequence"/>
</dbReference>
<sequence>MMFLKFFDVRCYLVAFDGEDIKRLLNVKNQKIIWDKTLEHMILLHEVYSSSNKLPQEPLRASFLKPDKAVNKAYSDLITSSEQSINYLLELQEILLDKNHSIKVSDGTKVTSNLNVENDEEWL</sequence>
<organism evidence="2 3">
    <name type="scientific">Kingdonia uniflora</name>
    <dbReference type="NCBI Taxonomy" id="39325"/>
    <lineage>
        <taxon>Eukaryota</taxon>
        <taxon>Viridiplantae</taxon>
        <taxon>Streptophyta</taxon>
        <taxon>Embryophyta</taxon>
        <taxon>Tracheophyta</taxon>
        <taxon>Spermatophyta</taxon>
        <taxon>Magnoliopsida</taxon>
        <taxon>Ranunculales</taxon>
        <taxon>Circaeasteraceae</taxon>
        <taxon>Kingdonia</taxon>
    </lineage>
</organism>
<proteinExistence type="predicted"/>
<dbReference type="InterPro" id="IPR039223">
    <property type="entry name" value="AATF/Bfr2"/>
</dbReference>
<protein>
    <recommendedName>
        <fullName evidence="1">AATF leucine zipper-containing domain-containing protein</fullName>
    </recommendedName>
</protein>
<dbReference type="Pfam" id="PF13339">
    <property type="entry name" value="AATF-Che1"/>
    <property type="match status" value="1"/>
</dbReference>
<gene>
    <name evidence="2" type="ORF">GIB67_007672</name>
</gene>
<dbReference type="PANTHER" id="PTHR15565">
    <property type="entry name" value="AATF PROTEIN APOPTOSIS ANTAGONIZING TRANSCRIPTION FACTOR"/>
    <property type="match status" value="1"/>
</dbReference>
<accession>A0A7J7N1G0</accession>
<evidence type="ECO:0000313" key="3">
    <source>
        <dbReference type="Proteomes" id="UP000541444"/>
    </source>
</evidence>
<feature type="domain" description="AATF leucine zipper-containing" evidence="1">
    <location>
        <begin position="25"/>
        <end position="108"/>
    </location>
</feature>
<dbReference type="InterPro" id="IPR025160">
    <property type="entry name" value="AATF"/>
</dbReference>
<dbReference type="OrthoDB" id="5783963at2759"/>
<dbReference type="EMBL" id="JACGCM010001144">
    <property type="protein sequence ID" value="KAF6161031.1"/>
    <property type="molecule type" value="Genomic_DNA"/>
</dbReference>
<name>A0A7J7N1G0_9MAGN</name>
<comment type="caution">
    <text evidence="2">The sequence shown here is derived from an EMBL/GenBank/DDBJ whole genome shotgun (WGS) entry which is preliminary data.</text>
</comment>
<evidence type="ECO:0000313" key="2">
    <source>
        <dbReference type="EMBL" id="KAF6161031.1"/>
    </source>
</evidence>
<keyword evidence="3" id="KW-1185">Reference proteome</keyword>
<reference evidence="2 3" key="1">
    <citation type="journal article" date="2020" name="IScience">
        <title>Genome Sequencing of the Endangered Kingdonia uniflora (Circaeasteraceae, Ranunculales) Reveals Potential Mechanisms of Evolutionary Specialization.</title>
        <authorList>
            <person name="Sun Y."/>
            <person name="Deng T."/>
            <person name="Zhang A."/>
            <person name="Moore M.J."/>
            <person name="Landis J.B."/>
            <person name="Lin N."/>
            <person name="Zhang H."/>
            <person name="Zhang X."/>
            <person name="Huang J."/>
            <person name="Zhang X."/>
            <person name="Sun H."/>
            <person name="Wang H."/>
        </authorList>
    </citation>
    <scope>NUCLEOTIDE SEQUENCE [LARGE SCALE GENOMIC DNA]</scope>
    <source>
        <strain evidence="2">TB1705</strain>
        <tissue evidence="2">Leaf</tissue>
    </source>
</reference>
<dbReference type="AlphaFoldDB" id="A0A7J7N1G0"/>
<dbReference type="PANTHER" id="PTHR15565:SF0">
    <property type="entry name" value="PROTEIN AATF"/>
    <property type="match status" value="1"/>
</dbReference>
<dbReference type="GO" id="GO:0005730">
    <property type="term" value="C:nucleolus"/>
    <property type="evidence" value="ECO:0007669"/>
    <property type="project" value="TreeGrafter"/>
</dbReference>
<evidence type="ECO:0000259" key="1">
    <source>
        <dbReference type="Pfam" id="PF13339"/>
    </source>
</evidence>